<name>A0AA46DZ89_9FUSO</name>
<comment type="catalytic activity">
    <reaction evidence="8">
        <text>adenosine + phosphate = alpha-D-ribose 1-phosphate + adenine</text>
        <dbReference type="Rhea" id="RHEA:27642"/>
        <dbReference type="ChEBI" id="CHEBI:16335"/>
        <dbReference type="ChEBI" id="CHEBI:16708"/>
        <dbReference type="ChEBI" id="CHEBI:43474"/>
        <dbReference type="ChEBI" id="CHEBI:57720"/>
        <dbReference type="EC" id="2.4.2.1"/>
    </reaction>
    <physiologicalReaction direction="left-to-right" evidence="8">
        <dbReference type="Rhea" id="RHEA:27643"/>
    </physiologicalReaction>
</comment>
<dbReference type="GO" id="GO:0017061">
    <property type="term" value="F:S-methyl-5-thioadenosine phosphorylase activity"/>
    <property type="evidence" value="ECO:0007669"/>
    <property type="project" value="UniProtKB-EC"/>
</dbReference>
<evidence type="ECO:0000256" key="3">
    <source>
        <dbReference type="ARBA" id="ARBA00022679"/>
    </source>
</evidence>
<evidence type="ECO:0000256" key="5">
    <source>
        <dbReference type="ARBA" id="ARBA00022801"/>
    </source>
</evidence>
<sequence length="229" mass="27152">MIEFKKFQDYGVKAIFSDKNDGDMSFENIKNRSFFLKKQGIKKEIIYAKQTHSKNIKIITDTKENYYENIDGFITNLENVVLFTLHADCLPIYILDKKNNIISLLHSGWKGSYQEIVKSSVYLLEKKFNSRKDNLLIAIGPGISALNYEVQKDFREQFIMKFDKNTLKNVFLEKNNKIYFDNKKFNYNLLKNLGIKDMIISEKCTYDDNYFSFRKDKDKKRNGAFLFYM</sequence>
<organism evidence="11 12">
    <name type="scientific">Hypnocyclicus thermotrophus</name>
    <dbReference type="NCBI Taxonomy" id="1627895"/>
    <lineage>
        <taxon>Bacteria</taxon>
        <taxon>Fusobacteriati</taxon>
        <taxon>Fusobacteriota</taxon>
        <taxon>Fusobacteriia</taxon>
        <taxon>Fusobacteriales</taxon>
        <taxon>Fusobacteriaceae</taxon>
        <taxon>Hypnocyclicus</taxon>
    </lineage>
</organism>
<dbReference type="NCBIfam" id="TIGR00726">
    <property type="entry name" value="peptidoglycan editing factor PgeF"/>
    <property type="match status" value="1"/>
</dbReference>
<dbReference type="PANTHER" id="PTHR30616">
    <property type="entry name" value="UNCHARACTERIZED PROTEIN YFIH"/>
    <property type="match status" value="1"/>
</dbReference>
<evidence type="ECO:0000256" key="6">
    <source>
        <dbReference type="ARBA" id="ARBA00022833"/>
    </source>
</evidence>
<evidence type="ECO:0000256" key="4">
    <source>
        <dbReference type="ARBA" id="ARBA00022723"/>
    </source>
</evidence>
<keyword evidence="12" id="KW-1185">Reference proteome</keyword>
<evidence type="ECO:0000256" key="7">
    <source>
        <dbReference type="ARBA" id="ARBA00047989"/>
    </source>
</evidence>
<dbReference type="Proteomes" id="UP000294678">
    <property type="component" value="Unassembled WGS sequence"/>
</dbReference>
<dbReference type="InterPro" id="IPR003730">
    <property type="entry name" value="Cu_polyphenol_OxRdtase"/>
</dbReference>
<dbReference type="RefSeq" id="WP_134112848.1">
    <property type="nucleotide sequence ID" value="NZ_SOBG01000003.1"/>
</dbReference>
<dbReference type="EMBL" id="SOBG01000003">
    <property type="protein sequence ID" value="TDT71589.1"/>
    <property type="molecule type" value="Genomic_DNA"/>
</dbReference>
<comment type="catalytic activity">
    <reaction evidence="7">
        <text>adenosine + H2O + H(+) = inosine + NH4(+)</text>
        <dbReference type="Rhea" id="RHEA:24408"/>
        <dbReference type="ChEBI" id="CHEBI:15377"/>
        <dbReference type="ChEBI" id="CHEBI:15378"/>
        <dbReference type="ChEBI" id="CHEBI:16335"/>
        <dbReference type="ChEBI" id="CHEBI:17596"/>
        <dbReference type="ChEBI" id="CHEBI:28938"/>
        <dbReference type="EC" id="3.5.4.4"/>
    </reaction>
    <physiologicalReaction direction="left-to-right" evidence="7">
        <dbReference type="Rhea" id="RHEA:24409"/>
    </physiologicalReaction>
</comment>
<keyword evidence="3" id="KW-0808">Transferase</keyword>
<evidence type="ECO:0000256" key="10">
    <source>
        <dbReference type="RuleBase" id="RU361274"/>
    </source>
</evidence>
<evidence type="ECO:0000256" key="2">
    <source>
        <dbReference type="ARBA" id="ARBA00007353"/>
    </source>
</evidence>
<evidence type="ECO:0000313" key="11">
    <source>
        <dbReference type="EMBL" id="TDT71589.1"/>
    </source>
</evidence>
<protein>
    <recommendedName>
        <fullName evidence="10">Purine nucleoside phosphorylase</fullName>
    </recommendedName>
</protein>
<dbReference type="Gene3D" id="3.60.140.10">
    <property type="entry name" value="CNF1/YfiH-like putative cysteine hydrolases"/>
    <property type="match status" value="1"/>
</dbReference>
<evidence type="ECO:0000313" key="12">
    <source>
        <dbReference type="Proteomes" id="UP000294678"/>
    </source>
</evidence>
<dbReference type="Pfam" id="PF02578">
    <property type="entry name" value="Cu-oxidase_4"/>
    <property type="match status" value="1"/>
</dbReference>
<comment type="caution">
    <text evidence="11">The sequence shown here is derived from an EMBL/GenBank/DDBJ whole genome shotgun (WGS) entry which is preliminary data.</text>
</comment>
<comment type="similarity">
    <text evidence="2 10">Belongs to the purine nucleoside phosphorylase YfiH/LACC1 family.</text>
</comment>
<comment type="catalytic activity">
    <reaction evidence="9">
        <text>S-methyl-5'-thioadenosine + phosphate = 5-(methylsulfanyl)-alpha-D-ribose 1-phosphate + adenine</text>
        <dbReference type="Rhea" id="RHEA:11852"/>
        <dbReference type="ChEBI" id="CHEBI:16708"/>
        <dbReference type="ChEBI" id="CHEBI:17509"/>
        <dbReference type="ChEBI" id="CHEBI:43474"/>
        <dbReference type="ChEBI" id="CHEBI:58533"/>
        <dbReference type="EC" id="2.4.2.28"/>
    </reaction>
    <physiologicalReaction direction="left-to-right" evidence="9">
        <dbReference type="Rhea" id="RHEA:11853"/>
    </physiologicalReaction>
</comment>
<reference evidence="11 12" key="1">
    <citation type="submission" date="2019-03" db="EMBL/GenBank/DDBJ databases">
        <title>Genomic Encyclopedia of Type Strains, Phase IV (KMG-IV): sequencing the most valuable type-strain genomes for metagenomic binning, comparative biology and taxonomic classification.</title>
        <authorList>
            <person name="Goeker M."/>
        </authorList>
    </citation>
    <scope>NUCLEOTIDE SEQUENCE [LARGE SCALE GENOMIC DNA]</scope>
    <source>
        <strain evidence="11 12">DSM 100055</strain>
    </source>
</reference>
<dbReference type="CDD" id="cd16833">
    <property type="entry name" value="YfiH"/>
    <property type="match status" value="1"/>
</dbReference>
<dbReference type="InterPro" id="IPR011324">
    <property type="entry name" value="Cytotoxic_necrot_fac-like_cat"/>
</dbReference>
<keyword evidence="5" id="KW-0378">Hydrolase</keyword>
<gene>
    <name evidence="11" type="ORF">EV215_0967</name>
</gene>
<comment type="catalytic activity">
    <reaction evidence="1">
        <text>inosine + phosphate = alpha-D-ribose 1-phosphate + hypoxanthine</text>
        <dbReference type="Rhea" id="RHEA:27646"/>
        <dbReference type="ChEBI" id="CHEBI:17368"/>
        <dbReference type="ChEBI" id="CHEBI:17596"/>
        <dbReference type="ChEBI" id="CHEBI:43474"/>
        <dbReference type="ChEBI" id="CHEBI:57720"/>
        <dbReference type="EC" id="2.4.2.1"/>
    </reaction>
    <physiologicalReaction direction="left-to-right" evidence="1">
        <dbReference type="Rhea" id="RHEA:27647"/>
    </physiologicalReaction>
</comment>
<dbReference type="AlphaFoldDB" id="A0AA46DZ89"/>
<accession>A0AA46DZ89</accession>
<dbReference type="GO" id="GO:0016787">
    <property type="term" value="F:hydrolase activity"/>
    <property type="evidence" value="ECO:0007669"/>
    <property type="project" value="UniProtKB-KW"/>
</dbReference>
<dbReference type="GO" id="GO:0005507">
    <property type="term" value="F:copper ion binding"/>
    <property type="evidence" value="ECO:0007669"/>
    <property type="project" value="TreeGrafter"/>
</dbReference>
<keyword evidence="6" id="KW-0862">Zinc</keyword>
<proteinExistence type="inferred from homology"/>
<keyword evidence="4" id="KW-0479">Metal-binding</keyword>
<evidence type="ECO:0000256" key="1">
    <source>
        <dbReference type="ARBA" id="ARBA00000553"/>
    </source>
</evidence>
<dbReference type="SUPFAM" id="SSF64438">
    <property type="entry name" value="CNF1/YfiH-like putative cysteine hydrolases"/>
    <property type="match status" value="1"/>
</dbReference>
<evidence type="ECO:0000256" key="8">
    <source>
        <dbReference type="ARBA" id="ARBA00048968"/>
    </source>
</evidence>
<dbReference type="InterPro" id="IPR038371">
    <property type="entry name" value="Cu_polyphenol_OxRdtase_sf"/>
</dbReference>
<dbReference type="PANTHER" id="PTHR30616:SF2">
    <property type="entry name" value="PURINE NUCLEOSIDE PHOSPHORYLASE LACC1"/>
    <property type="match status" value="1"/>
</dbReference>
<evidence type="ECO:0000256" key="9">
    <source>
        <dbReference type="ARBA" id="ARBA00049893"/>
    </source>
</evidence>